<name>A0ABS8CET2_9BURK</name>
<feature type="signal peptide" evidence="1">
    <location>
        <begin position="1"/>
        <end position="23"/>
    </location>
</feature>
<comment type="caution">
    <text evidence="2">The sequence shown here is derived from an EMBL/GenBank/DDBJ whole genome shotgun (WGS) entry which is preliminary data.</text>
</comment>
<gene>
    <name evidence="2" type="ORF">H0484_12465</name>
</gene>
<dbReference type="EMBL" id="JACDXW010000006">
    <property type="protein sequence ID" value="MCB5364560.1"/>
    <property type="molecule type" value="Genomic_DNA"/>
</dbReference>
<feature type="chain" id="PRO_5046269297" description="Capsular polysaccharide biosynthesis protein" evidence="1">
    <location>
        <begin position="24"/>
        <end position="423"/>
    </location>
</feature>
<evidence type="ECO:0008006" key="4">
    <source>
        <dbReference type="Google" id="ProtNLM"/>
    </source>
</evidence>
<evidence type="ECO:0000313" key="2">
    <source>
        <dbReference type="EMBL" id="MCB5364560.1"/>
    </source>
</evidence>
<dbReference type="SUPFAM" id="SSF56935">
    <property type="entry name" value="Porins"/>
    <property type="match status" value="1"/>
</dbReference>
<protein>
    <recommendedName>
        <fullName evidence="4">Capsular polysaccharide biosynthesis protein</fullName>
    </recommendedName>
</protein>
<sequence length="423" mass="48547">MRSTLTQLSIASLTLTLPLKAMAQVFPQAMDYVMQLQSSVQSNSNPALITESNGNPQSSTALINTLGIAARIPLLSEDTRLDLAGVVGNAHFSNQHQLDYQPRLFDGTLHWRIGRLFSGKTGYQYHRERYQSDRLWPESDTVSTRRWEGEAGMNISEDWTLPLFRLFDSSTRYGALPNQQLFNRNEKGWEVSARYQARHGSSLSLGWAQSRTTLPLRHTLNRTDLDDAYRDRELFTQAYWQYSVKTSFYVRAGWLQRRYQNFSERDTSLLTLDTQAIWQYSPKTELRLGLWQRPYSNDEDPSISYSTRRGLGLTALWQATPKLSLTLQAVYENQEDTRFDNQHVRSPLTRYGSRLSWKAGPNLDVILDGYHARKRGADPWNRYTQNVVRLGIVLYTDSGNERVAPLLNPLACGWAYQEASLCP</sequence>
<dbReference type="RefSeq" id="WP_226954973.1">
    <property type="nucleotide sequence ID" value="NZ_JACDXW010000006.1"/>
</dbReference>
<dbReference type="Proteomes" id="UP000776983">
    <property type="component" value="Unassembled WGS sequence"/>
</dbReference>
<organism evidence="2 3">
    <name type="scientific">Mesopusillimonas faecipullorum</name>
    <dbReference type="NCBI Taxonomy" id="2755040"/>
    <lineage>
        <taxon>Bacteria</taxon>
        <taxon>Pseudomonadati</taxon>
        <taxon>Pseudomonadota</taxon>
        <taxon>Betaproteobacteria</taxon>
        <taxon>Burkholderiales</taxon>
        <taxon>Alcaligenaceae</taxon>
        <taxon>Mesopusillimonas</taxon>
    </lineage>
</organism>
<evidence type="ECO:0000313" key="3">
    <source>
        <dbReference type="Proteomes" id="UP000776983"/>
    </source>
</evidence>
<keyword evidence="3" id="KW-1185">Reference proteome</keyword>
<proteinExistence type="predicted"/>
<evidence type="ECO:0000256" key="1">
    <source>
        <dbReference type="SAM" id="SignalP"/>
    </source>
</evidence>
<accession>A0ABS8CET2</accession>
<reference evidence="2 3" key="1">
    <citation type="submission" date="2020-07" db="EMBL/GenBank/DDBJ databases">
        <title>Pusillimonas sp. nov., isolated from poultry manure in Taiwan.</title>
        <authorList>
            <person name="Lin S.-Y."/>
            <person name="Tang Y.-S."/>
            <person name="Young C.-C."/>
        </authorList>
    </citation>
    <scope>NUCLEOTIDE SEQUENCE [LARGE SCALE GENOMIC DNA]</scope>
    <source>
        <strain evidence="2 3">CC-YST705</strain>
    </source>
</reference>
<keyword evidence="1" id="KW-0732">Signal</keyword>